<name>X1T321_9ZZZZ</name>
<dbReference type="AlphaFoldDB" id="X1T321"/>
<feature type="non-terminal residue" evidence="1">
    <location>
        <position position="1"/>
    </location>
</feature>
<dbReference type="EMBL" id="BARW01017166">
    <property type="protein sequence ID" value="GAI99598.1"/>
    <property type="molecule type" value="Genomic_DNA"/>
</dbReference>
<accession>X1T321</accession>
<gene>
    <name evidence="1" type="ORF">S12H4_29715</name>
</gene>
<reference evidence="1" key="1">
    <citation type="journal article" date="2014" name="Front. Microbiol.">
        <title>High frequency of phylogenetically diverse reductive dehalogenase-homologous genes in deep subseafloor sedimentary metagenomes.</title>
        <authorList>
            <person name="Kawai M."/>
            <person name="Futagami T."/>
            <person name="Toyoda A."/>
            <person name="Takaki Y."/>
            <person name="Nishi S."/>
            <person name="Hori S."/>
            <person name="Arai W."/>
            <person name="Tsubouchi T."/>
            <person name="Morono Y."/>
            <person name="Uchiyama I."/>
            <person name="Ito T."/>
            <person name="Fujiyama A."/>
            <person name="Inagaki F."/>
            <person name="Takami H."/>
        </authorList>
    </citation>
    <scope>NUCLEOTIDE SEQUENCE</scope>
    <source>
        <strain evidence="1">Expedition CK06-06</strain>
    </source>
</reference>
<organism evidence="1">
    <name type="scientific">marine sediment metagenome</name>
    <dbReference type="NCBI Taxonomy" id="412755"/>
    <lineage>
        <taxon>unclassified sequences</taxon>
        <taxon>metagenomes</taxon>
        <taxon>ecological metagenomes</taxon>
    </lineage>
</organism>
<evidence type="ECO:0000313" key="1">
    <source>
        <dbReference type="EMBL" id="GAI99598.1"/>
    </source>
</evidence>
<sequence>ITTGDYKGQARDINGTTKEGTVTPHLNFSGVIVEGTEFVITAIRVVPAEVAALVAAVATADAKVSYTEDIASGNSGGDGAWHDALDVDTRGMKSMSAVVTNIDGANSLNWRIRARPSDYTSGTDEEIPECPGSETLAPAELGLLELVKAYSRVKIQVQDTVPASAADYTINYLINR</sequence>
<protein>
    <submittedName>
        <fullName evidence="1">Uncharacterized protein</fullName>
    </submittedName>
</protein>
<proteinExistence type="predicted"/>
<comment type="caution">
    <text evidence="1">The sequence shown here is derived from an EMBL/GenBank/DDBJ whole genome shotgun (WGS) entry which is preliminary data.</text>
</comment>